<name>A0A1A5YF22_9BACL</name>
<keyword evidence="3" id="KW-1185">Reference proteome</keyword>
<dbReference type="AlphaFoldDB" id="A0A1A5YF22"/>
<dbReference type="Pfam" id="PF07009">
    <property type="entry name" value="NusG_II"/>
    <property type="match status" value="1"/>
</dbReference>
<organism evidence="2 3">
    <name type="scientific">Paenibacillus oryzae</name>
    <dbReference type="NCBI Taxonomy" id="1844972"/>
    <lineage>
        <taxon>Bacteria</taxon>
        <taxon>Bacillati</taxon>
        <taxon>Bacillota</taxon>
        <taxon>Bacilli</taxon>
        <taxon>Bacillales</taxon>
        <taxon>Paenibacillaceae</taxon>
        <taxon>Paenibacillus</taxon>
    </lineage>
</organism>
<dbReference type="OrthoDB" id="47603at2"/>
<dbReference type="Gene3D" id="2.60.320.10">
    <property type="entry name" value="N-utilization substance G protein NusG, insert domain"/>
    <property type="match status" value="1"/>
</dbReference>
<dbReference type="EMBL" id="LYPA01000068">
    <property type="protein sequence ID" value="OBR63990.1"/>
    <property type="molecule type" value="Genomic_DNA"/>
</dbReference>
<gene>
    <name evidence="2" type="ORF">A7K91_11380</name>
</gene>
<dbReference type="Proteomes" id="UP000092024">
    <property type="component" value="Unassembled WGS sequence"/>
</dbReference>
<feature type="transmembrane region" description="Helical" evidence="1">
    <location>
        <begin position="12"/>
        <end position="30"/>
    </location>
</feature>
<evidence type="ECO:0000313" key="3">
    <source>
        <dbReference type="Proteomes" id="UP000092024"/>
    </source>
</evidence>
<evidence type="ECO:0000313" key="2">
    <source>
        <dbReference type="EMBL" id="OBR63990.1"/>
    </source>
</evidence>
<protein>
    <submittedName>
        <fullName evidence="2">Uncharacterized protein</fullName>
    </submittedName>
</protein>
<keyword evidence="1" id="KW-1133">Transmembrane helix</keyword>
<keyword evidence="1" id="KW-0472">Membrane</keyword>
<dbReference type="STRING" id="1844972.A7K91_11380"/>
<dbReference type="RefSeq" id="WP_068685649.1">
    <property type="nucleotide sequence ID" value="NZ_LYPA01000068.1"/>
</dbReference>
<dbReference type="CDD" id="cd09911">
    <property type="entry name" value="Lin0431_like"/>
    <property type="match status" value="1"/>
</dbReference>
<comment type="caution">
    <text evidence="2">The sequence shown here is derived from an EMBL/GenBank/DDBJ whole genome shotgun (WGS) entry which is preliminary data.</text>
</comment>
<evidence type="ECO:0000256" key="1">
    <source>
        <dbReference type="SAM" id="Phobius"/>
    </source>
</evidence>
<sequence>MKKKKVRAGDLIIYAVLLAVMAWFIVPLLFNSKEDTASAASTAEISVNGEHYQTVELTEETQDIEIRTSRGYNLLRVSEHGIEMVEADCPDQLCLGFGHIGHKGQHIVCLPNRIFVEITGPAGSGDEVDAFVS</sequence>
<proteinExistence type="predicted"/>
<dbReference type="InterPro" id="IPR038690">
    <property type="entry name" value="NusG_2_sf"/>
</dbReference>
<keyword evidence="1" id="KW-0812">Transmembrane</keyword>
<accession>A0A1A5YF22</accession>
<reference evidence="2 3" key="1">
    <citation type="submission" date="2016-05" db="EMBL/GenBank/DDBJ databases">
        <title>Paenibacillus oryzae. sp. nov., isolated from the rice root.</title>
        <authorList>
            <person name="Zhang J."/>
            <person name="Zhang X."/>
        </authorList>
    </citation>
    <scope>NUCLEOTIDE SEQUENCE [LARGE SCALE GENOMIC DNA]</scope>
    <source>
        <strain evidence="2 3">1DrF-4</strain>
    </source>
</reference>